<dbReference type="AlphaFoldDB" id="A0A3D8M791"/>
<dbReference type="OrthoDB" id="9773233at2"/>
<dbReference type="PANTHER" id="PTHR42887">
    <property type="entry name" value="OS12G0638800 PROTEIN"/>
    <property type="match status" value="1"/>
</dbReference>
<name>A0A3D8M791_9ALTE</name>
<dbReference type="Gene3D" id="2.40.30.10">
    <property type="entry name" value="Translation factors"/>
    <property type="match status" value="1"/>
</dbReference>
<dbReference type="PANTHER" id="PTHR42887:SF2">
    <property type="entry name" value="OS12G0638800 PROTEIN"/>
    <property type="match status" value="1"/>
</dbReference>
<evidence type="ECO:0000256" key="1">
    <source>
        <dbReference type="ARBA" id="ARBA00001974"/>
    </source>
</evidence>
<feature type="domain" description="RsdA/BaiN/AoA(So)-like insert" evidence="5">
    <location>
        <begin position="188"/>
        <end position="338"/>
    </location>
</feature>
<dbReference type="PRINTS" id="PR00411">
    <property type="entry name" value="PNDRDTASEI"/>
</dbReference>
<keyword evidence="7" id="KW-1185">Reference proteome</keyword>
<evidence type="ECO:0000313" key="7">
    <source>
        <dbReference type="Proteomes" id="UP000256561"/>
    </source>
</evidence>
<proteinExistence type="predicted"/>
<dbReference type="SUPFAM" id="SSF51905">
    <property type="entry name" value="FAD/NAD(P)-binding domain"/>
    <property type="match status" value="1"/>
</dbReference>
<dbReference type="Proteomes" id="UP000256561">
    <property type="component" value="Unassembled WGS sequence"/>
</dbReference>
<dbReference type="Gene3D" id="3.50.50.60">
    <property type="entry name" value="FAD/NAD(P)-binding domain"/>
    <property type="match status" value="1"/>
</dbReference>
<dbReference type="InterPro" id="IPR057661">
    <property type="entry name" value="RsdA/BaiN/AoA(So)_Rossmann"/>
</dbReference>
<comment type="caution">
    <text evidence="6">The sequence shown here is derived from an EMBL/GenBank/DDBJ whole genome shotgun (WGS) entry which is preliminary data.</text>
</comment>
<dbReference type="Pfam" id="PF22780">
    <property type="entry name" value="HI0933_like_1st"/>
    <property type="match status" value="1"/>
</dbReference>
<keyword evidence="3" id="KW-0274">FAD</keyword>
<reference evidence="7" key="1">
    <citation type="submission" date="2018-08" db="EMBL/GenBank/DDBJ databases">
        <authorList>
            <person name="Zhang J."/>
            <person name="Du Z.-J."/>
        </authorList>
    </citation>
    <scope>NUCLEOTIDE SEQUENCE [LARGE SCALE GENOMIC DNA]</scope>
    <source>
        <strain evidence="7">KCTC 52655</strain>
    </source>
</reference>
<keyword evidence="2" id="KW-0285">Flavoprotein</keyword>
<evidence type="ECO:0000313" key="6">
    <source>
        <dbReference type="EMBL" id="RDV25493.1"/>
    </source>
</evidence>
<protein>
    <submittedName>
        <fullName evidence="6">NAD(P)/FAD-dependent oxidoreductase</fullName>
    </submittedName>
</protein>
<dbReference type="PRINTS" id="PR00368">
    <property type="entry name" value="FADPNR"/>
</dbReference>
<dbReference type="SUPFAM" id="SSF160996">
    <property type="entry name" value="HI0933 insert domain-like"/>
    <property type="match status" value="1"/>
</dbReference>
<dbReference type="EMBL" id="QRHA01000006">
    <property type="protein sequence ID" value="RDV25493.1"/>
    <property type="molecule type" value="Genomic_DNA"/>
</dbReference>
<feature type="domain" description="RsdA/BaiN/AoA(So)-like Rossmann fold-like" evidence="4">
    <location>
        <begin position="5"/>
        <end position="391"/>
    </location>
</feature>
<organism evidence="6 7">
    <name type="scientific">Alteromonas aestuariivivens</name>
    <dbReference type="NCBI Taxonomy" id="1938339"/>
    <lineage>
        <taxon>Bacteria</taxon>
        <taxon>Pseudomonadati</taxon>
        <taxon>Pseudomonadota</taxon>
        <taxon>Gammaproteobacteria</taxon>
        <taxon>Alteromonadales</taxon>
        <taxon>Alteromonadaceae</taxon>
        <taxon>Alteromonas/Salinimonas group</taxon>
        <taxon>Alteromonas</taxon>
    </lineage>
</organism>
<evidence type="ECO:0000256" key="2">
    <source>
        <dbReference type="ARBA" id="ARBA00022630"/>
    </source>
</evidence>
<comment type="cofactor">
    <cofactor evidence="1">
        <name>FAD</name>
        <dbReference type="ChEBI" id="CHEBI:57692"/>
    </cofactor>
</comment>
<dbReference type="NCBIfam" id="TIGR00275">
    <property type="entry name" value="aminoacetone oxidase family FAD-binding enzyme"/>
    <property type="match status" value="1"/>
</dbReference>
<sequence length="393" mass="43084">MIQRDVIIIGAGAAGLFCAAEAGKRGRSVEVLDHAKKVGRKILMSGGGRCNFTNMYAAPENFLSNNPHFCKSALSRYTQWDFISLVAEYGIAYHEKTLGQLFCDNSAADIVDMLLAECTKYSATITTQCEIFQVEKSTQGYLLSTSKGEYQCQSLVVATGGLSLPKLGATPFGYKLAEQFGLKVLPTRAGLVPFTLHDEDKQALADLSGIAVDVSAGCQNTHFREAMLFTHRGLSGPAILQISSYWQPGEEVEIDLQPAFSIGDNLLQAKKENPDSHISTCLAKHYPKRLVQVFMERNQWPNVPVKQLNEKQISEIDQHFSGWTIKPNGTEGYRTAEVTLGGVDTNELSSKTMMAKNVEGLFFIGEVVDVTGWLGGYNFQWAWSSAWAAAQAV</sequence>
<dbReference type="RefSeq" id="WP_115593147.1">
    <property type="nucleotide sequence ID" value="NZ_QRHA01000006.1"/>
</dbReference>
<evidence type="ECO:0000259" key="5">
    <source>
        <dbReference type="Pfam" id="PF22780"/>
    </source>
</evidence>
<evidence type="ECO:0000256" key="3">
    <source>
        <dbReference type="ARBA" id="ARBA00022827"/>
    </source>
</evidence>
<gene>
    <name evidence="6" type="ORF">DXV75_09340</name>
</gene>
<evidence type="ECO:0000259" key="4">
    <source>
        <dbReference type="Pfam" id="PF03486"/>
    </source>
</evidence>
<dbReference type="InterPro" id="IPR036188">
    <property type="entry name" value="FAD/NAD-bd_sf"/>
</dbReference>
<dbReference type="InterPro" id="IPR023166">
    <property type="entry name" value="BaiN-like_dom_sf"/>
</dbReference>
<dbReference type="Pfam" id="PF03486">
    <property type="entry name" value="HI0933_like"/>
    <property type="match status" value="1"/>
</dbReference>
<accession>A0A3D8M791</accession>
<dbReference type="InterPro" id="IPR055178">
    <property type="entry name" value="RsdA/BaiN/AoA(So)-like_dom"/>
</dbReference>
<dbReference type="InterPro" id="IPR004792">
    <property type="entry name" value="BaiN-like"/>
</dbReference>
<dbReference type="Gene3D" id="1.10.8.260">
    <property type="entry name" value="HI0933 insert domain-like"/>
    <property type="match status" value="1"/>
</dbReference>